<dbReference type="InterPro" id="IPR005162">
    <property type="entry name" value="Retrotrans_gag_dom"/>
</dbReference>
<keyword evidence="6" id="KW-1185">Reference proteome</keyword>
<evidence type="ECO:0000313" key="5">
    <source>
        <dbReference type="EnsemblPlants" id="AUR62026331-RA:cds"/>
    </source>
</evidence>
<dbReference type="Gene3D" id="2.40.50.40">
    <property type="match status" value="1"/>
</dbReference>
<feature type="region of interest" description="Disordered" evidence="2">
    <location>
        <begin position="227"/>
        <end position="258"/>
    </location>
</feature>
<keyword evidence="3" id="KW-0812">Transmembrane</keyword>
<feature type="compositionally biased region" description="Low complexity" evidence="2">
    <location>
        <begin position="227"/>
        <end position="255"/>
    </location>
</feature>
<organism evidence="5 6">
    <name type="scientific">Chenopodium quinoa</name>
    <name type="common">Quinoa</name>
    <dbReference type="NCBI Taxonomy" id="63459"/>
    <lineage>
        <taxon>Eukaryota</taxon>
        <taxon>Viridiplantae</taxon>
        <taxon>Streptophyta</taxon>
        <taxon>Embryophyta</taxon>
        <taxon>Tracheophyta</taxon>
        <taxon>Spermatophyta</taxon>
        <taxon>Magnoliopsida</taxon>
        <taxon>eudicotyledons</taxon>
        <taxon>Gunneridae</taxon>
        <taxon>Pentapetalae</taxon>
        <taxon>Caryophyllales</taxon>
        <taxon>Chenopodiaceae</taxon>
        <taxon>Chenopodioideae</taxon>
        <taxon>Atripliceae</taxon>
        <taxon>Chenopodium</taxon>
    </lineage>
</organism>
<dbReference type="AlphaFoldDB" id="A0A803MB64"/>
<dbReference type="PROSITE" id="PS50013">
    <property type="entry name" value="CHROMO_2"/>
    <property type="match status" value="1"/>
</dbReference>
<reference evidence="5" key="1">
    <citation type="journal article" date="2017" name="Nature">
        <title>The genome of Chenopodium quinoa.</title>
        <authorList>
            <person name="Jarvis D.E."/>
            <person name="Ho Y.S."/>
            <person name="Lightfoot D.J."/>
            <person name="Schmoeckel S.M."/>
            <person name="Li B."/>
            <person name="Borm T.J.A."/>
            <person name="Ohyanagi H."/>
            <person name="Mineta K."/>
            <person name="Michell C.T."/>
            <person name="Saber N."/>
            <person name="Kharbatia N.M."/>
            <person name="Rupper R.R."/>
            <person name="Sharp A.R."/>
            <person name="Dally N."/>
            <person name="Boughton B.A."/>
            <person name="Woo Y.H."/>
            <person name="Gao G."/>
            <person name="Schijlen E.G.W.M."/>
            <person name="Guo X."/>
            <person name="Momin A.A."/>
            <person name="Negrao S."/>
            <person name="Al-Babili S."/>
            <person name="Gehring C."/>
            <person name="Roessner U."/>
            <person name="Jung C."/>
            <person name="Murphy K."/>
            <person name="Arold S.T."/>
            <person name="Gojobori T."/>
            <person name="van der Linden C.G."/>
            <person name="van Loo E.N."/>
            <person name="Jellen E.N."/>
            <person name="Maughan P.J."/>
            <person name="Tester M."/>
        </authorList>
    </citation>
    <scope>NUCLEOTIDE SEQUENCE [LARGE SCALE GENOMIC DNA]</scope>
    <source>
        <strain evidence="5">cv. PI 614886</strain>
    </source>
</reference>
<reference evidence="5" key="2">
    <citation type="submission" date="2021-03" db="UniProtKB">
        <authorList>
            <consortium name="EnsemblPlants"/>
        </authorList>
    </citation>
    <scope>IDENTIFICATION</scope>
</reference>
<keyword evidence="3" id="KW-1133">Transmembrane helix</keyword>
<dbReference type="Gramene" id="AUR62026331-RA">
    <property type="protein sequence ID" value="AUR62026331-RA:cds"/>
    <property type="gene ID" value="AUR62026331"/>
</dbReference>
<dbReference type="CDD" id="cd00024">
    <property type="entry name" value="CD_CSD"/>
    <property type="match status" value="1"/>
</dbReference>
<dbReference type="InterPro" id="IPR023780">
    <property type="entry name" value="Chromo_domain"/>
</dbReference>
<proteinExistence type="predicted"/>
<dbReference type="EnsemblPlants" id="AUR62026331-RA">
    <property type="protein sequence ID" value="AUR62026331-RA:cds"/>
    <property type="gene ID" value="AUR62026331"/>
</dbReference>
<dbReference type="CDD" id="cd00303">
    <property type="entry name" value="retropepsin_like"/>
    <property type="match status" value="1"/>
</dbReference>
<evidence type="ECO:0000256" key="1">
    <source>
        <dbReference type="SAM" id="Coils"/>
    </source>
</evidence>
<evidence type="ECO:0000313" key="6">
    <source>
        <dbReference type="Proteomes" id="UP000596660"/>
    </source>
</evidence>
<dbReference type="InterPro" id="IPR016197">
    <property type="entry name" value="Chromo-like_dom_sf"/>
</dbReference>
<keyword evidence="3" id="KW-0472">Membrane</keyword>
<feature type="region of interest" description="Disordered" evidence="2">
    <location>
        <begin position="38"/>
        <end position="67"/>
    </location>
</feature>
<feature type="coiled-coil region" evidence="1">
    <location>
        <begin position="2"/>
        <end position="36"/>
    </location>
</feature>
<feature type="domain" description="Chromo" evidence="4">
    <location>
        <begin position="617"/>
        <end position="659"/>
    </location>
</feature>
<dbReference type="Pfam" id="PF00385">
    <property type="entry name" value="Chromo"/>
    <property type="match status" value="1"/>
</dbReference>
<evidence type="ECO:0000256" key="2">
    <source>
        <dbReference type="SAM" id="MobiDB-lite"/>
    </source>
</evidence>
<keyword evidence="1" id="KW-0175">Coiled coil</keyword>
<dbReference type="SUPFAM" id="SSF54160">
    <property type="entry name" value="Chromo domain-like"/>
    <property type="match status" value="1"/>
</dbReference>
<name>A0A803MB64_CHEQI</name>
<protein>
    <recommendedName>
        <fullName evidence="4">Chromo domain-containing protein</fullName>
    </recommendedName>
</protein>
<feature type="compositionally biased region" description="Low complexity" evidence="2">
    <location>
        <begin position="39"/>
        <end position="55"/>
    </location>
</feature>
<evidence type="ECO:0000259" key="4">
    <source>
        <dbReference type="PROSITE" id="PS50013"/>
    </source>
</evidence>
<dbReference type="Proteomes" id="UP000596660">
    <property type="component" value="Unplaced"/>
</dbReference>
<accession>A0A803MB64</accession>
<evidence type="ECO:0000256" key="3">
    <source>
        <dbReference type="SAM" id="Phobius"/>
    </source>
</evidence>
<dbReference type="InterPro" id="IPR000953">
    <property type="entry name" value="Chromo/chromo_shadow_dom"/>
</dbReference>
<feature type="compositionally biased region" description="Polar residues" evidence="2">
    <location>
        <begin position="56"/>
        <end position="65"/>
    </location>
</feature>
<dbReference type="Pfam" id="PF03732">
    <property type="entry name" value="Retrotrans_gag"/>
    <property type="match status" value="1"/>
</dbReference>
<feature type="transmembrane region" description="Helical" evidence="3">
    <location>
        <begin position="673"/>
        <end position="694"/>
    </location>
</feature>
<sequence>MEAQLKTLEQRLEDQNSKIEQKFEEMLKLMQVLQAKKVSNPSSSEPSSPTLSNGSLNRSNPTRTLGMNPKLEFPKFNGLNPRIWVKKCYKYFTLCKIADDQKVDLASLNMIDKAENWVMNYLSIRRSVVVDWNDFVVDLYARFQDDSALDVVEQFNRLQQSGSIEDYIDEFEKPAVKPFVKAFKPLTIAQAVEYARLQEQSLSCTSFVSHKHNKPFGYFQKTQASNTSPLTTTATNTLPPLLPTPKSKPTLPALTQTPHNTKNYRYIPADVRKEKIAKGLCYYCDQPYSREHQCQFKKPQLFTVEIPGCQEFDDEMEELEMVDKPVSEPRISTNALAGNHSFQTMRVLGRLYGKDLHIEIDYGSTHNFVDVNVAQKLGSTLDKIPLQTISVADGNNIPCQLGCKGFAWEMQGHTFDTDSLLIPLGSCDMVTEAIRSVMQLEHDNLDVLSCSEFLSLEKQYGVVFEEPTALPPEKGSEVLLMAISVVDSTLGALIASSYQLDDNYLAIIQQLKNHIAVHDFKWENNLLKRKGKIVVGPDTQLRNKILSWHHDSPESGHGGRELTLKRLTPYEVVYNQPPPLHLPYLAREVKNDEVDRSLQRRERMISELRHSVDSDDIKPAAILDRKMVKFQNKAQVQYLVHWEGFPSYEATWELAENLEQSVSSTNGASMKHLGSLLHSLVVACNLMATTWLWASIIGAKQRRRQPAPQPGCGGFLRATTYLWQLVSVAFESPI</sequence>